<feature type="transmembrane region" description="Helical" evidence="8">
    <location>
        <begin position="1003"/>
        <end position="1020"/>
    </location>
</feature>
<evidence type="ECO:0000256" key="6">
    <source>
        <dbReference type="ARBA" id="ARBA00022989"/>
    </source>
</evidence>
<dbReference type="AlphaFoldDB" id="A0A540X2P6"/>
<dbReference type="SUPFAM" id="SSF82693">
    <property type="entry name" value="Multidrug efflux transporter AcrB pore domain, PN1, PN2, PC1 and PC2 subdomains"/>
    <property type="match status" value="2"/>
</dbReference>
<dbReference type="InterPro" id="IPR004763">
    <property type="entry name" value="CusA-like"/>
</dbReference>
<dbReference type="GO" id="GO:0005886">
    <property type="term" value="C:plasma membrane"/>
    <property type="evidence" value="ECO:0007669"/>
    <property type="project" value="UniProtKB-SubCell"/>
</dbReference>
<dbReference type="Pfam" id="PF00873">
    <property type="entry name" value="ACR_tran"/>
    <property type="match status" value="3"/>
</dbReference>
<dbReference type="EMBL" id="VIFM01000042">
    <property type="protein sequence ID" value="TQF15493.1"/>
    <property type="molecule type" value="Genomic_DNA"/>
</dbReference>
<dbReference type="OrthoDB" id="9798415at2"/>
<evidence type="ECO:0000256" key="7">
    <source>
        <dbReference type="ARBA" id="ARBA00023136"/>
    </source>
</evidence>
<feature type="transmembrane region" description="Helical" evidence="8">
    <location>
        <begin position="1027"/>
        <end position="1047"/>
    </location>
</feature>
<reference evidence="9 10" key="1">
    <citation type="submission" date="2019-06" db="EMBL/GenBank/DDBJ databases">
        <authorList>
            <person name="Livingstone P."/>
            <person name="Whitworth D."/>
        </authorList>
    </citation>
    <scope>NUCLEOTIDE SEQUENCE [LARGE SCALE GENOMIC DNA]</scope>
    <source>
        <strain evidence="9 10">AM401</strain>
    </source>
</reference>
<comment type="subcellular location">
    <subcellularLocation>
        <location evidence="1">Cell membrane</location>
        <topology evidence="1">Multi-pass membrane protein</topology>
    </subcellularLocation>
</comment>
<comment type="similarity">
    <text evidence="2">Belongs to the resistance-nodulation-cell division (RND) (TC 2.A.6) family.</text>
</comment>
<accession>A0A540X2P6</accession>
<gene>
    <name evidence="9" type="ORF">FJV41_13290</name>
</gene>
<keyword evidence="10" id="KW-1185">Reference proteome</keyword>
<dbReference type="Gene3D" id="3.30.2090.10">
    <property type="entry name" value="Multidrug efflux transporter AcrB TolC docking domain, DN and DC subdomains"/>
    <property type="match status" value="3"/>
</dbReference>
<evidence type="ECO:0000256" key="2">
    <source>
        <dbReference type="ARBA" id="ARBA00010942"/>
    </source>
</evidence>
<keyword evidence="3" id="KW-0813">Transport</keyword>
<dbReference type="PRINTS" id="PR00702">
    <property type="entry name" value="ACRIFLAVINRP"/>
</dbReference>
<dbReference type="SUPFAM" id="SSF82714">
    <property type="entry name" value="Multidrug efflux transporter AcrB TolC docking domain, DN and DC subdomains"/>
    <property type="match status" value="2"/>
</dbReference>
<dbReference type="Proteomes" id="UP000315369">
    <property type="component" value="Unassembled WGS sequence"/>
</dbReference>
<dbReference type="NCBIfam" id="TIGR00914">
    <property type="entry name" value="2A0601"/>
    <property type="match status" value="1"/>
</dbReference>
<feature type="transmembrane region" description="Helical" evidence="8">
    <location>
        <begin position="448"/>
        <end position="469"/>
    </location>
</feature>
<feature type="transmembrane region" description="Helical" evidence="8">
    <location>
        <begin position="538"/>
        <end position="556"/>
    </location>
</feature>
<evidence type="ECO:0000313" key="9">
    <source>
        <dbReference type="EMBL" id="TQF15493.1"/>
    </source>
</evidence>
<dbReference type="Gene3D" id="3.30.70.1440">
    <property type="entry name" value="Multidrug efflux transporter AcrB pore domain"/>
    <property type="match status" value="2"/>
</dbReference>
<keyword evidence="7 8" id="KW-0472">Membrane</keyword>
<keyword evidence="6 8" id="KW-1133">Transmembrane helix</keyword>
<evidence type="ECO:0000256" key="4">
    <source>
        <dbReference type="ARBA" id="ARBA00022475"/>
    </source>
</evidence>
<keyword evidence="5 8" id="KW-0812">Transmembrane</keyword>
<feature type="transmembrane region" description="Helical" evidence="8">
    <location>
        <begin position="350"/>
        <end position="381"/>
    </location>
</feature>
<proteinExistence type="inferred from homology"/>
<evidence type="ECO:0000256" key="5">
    <source>
        <dbReference type="ARBA" id="ARBA00022692"/>
    </source>
</evidence>
<sequence length="1192" mass="129273">MNRLLGALIEWCARHRYTVIAASLVAAAVGYLSLRAVPVDAIPDLSDPQVVVFTEWMGRSPTLVEDQVTYPITSGLLAAPKVTDVRGVSMFGMSFVYVLFEEGTDVYWARSRVLEYLQTLQRRLPPGVSPTLGPDATGVGWVYQYVLVDTSGRHDVADLRTFQDFSLRYALESVPGVAEVASVGGFEKQYQVTVDPRRLQALELSLGDVAQAIRRSNAEVGGRVLEMSGREYYIRGRGYLQDLGALGKVVVKASSIGAPVRLSDIATLSFGGNIRRGAADLDGEGEVVGGTVVARYGENARALITRIEQKLQEVKPSLPEGVEVRPVYDRSVLIDHAVGTLHRTLFEEALVVSLIIFAFLLHVRSALVAILTLPVAILLAFVPMHALGLSTNIMSLGGIAIAIGAMVDAAIVLVENAHKHLEVLPEDAGEAERLKAITAACREVGPPIFFSLLIITAAFVPIFALNGQAGRLFHPLAYTKTFSMGFAALLSVTLAPALMALLIRGRIVPEHRHPVSRGLIALYKPFVYVALRKPKTTLAIGVLAVISALPLIPRLGSEFMPALDEGDLLFMPVTMPNISIEEARRALQVQDRLLRGFPEVLSVFGKVGRAETATDPAPLSMVETVVRLKPHADWRKVKVARFYSHWPGWLKAPVRPLFPEERQKTTEELIAEMNAALQLPGWTNAFTMPIKNRLDMLTTGIRTPVGVKVFGTDLAEIERAGEELERVLASVPGTRSAFYERSQGGLYVDIIPDRDALARYGMTVGDLNDVIEGAIGGEPVTMTVEGRSRFSVSVRYPRDVRSDVERLRQVLVPVRDTSGDMGTSGMGKTGLDIRRLLSGPYALAQADMGGMGRATGASPGMGGGLELRLPERPKAMASDTGLGMRLMPPGGAMVPPGEGMAPASPASVGAAPAARTFIPLSALAEVKVVQGPPMLRDEAGLLVGYVYVDVDTGARDVGGYVHSAKAAVESAVQDGRLRLPRGGYLKWTGQYEMLEKMMARMQWVVPLTLLLVVLLLVANFKHLTEALIVLLSVPFALVGSVWLMWLLDYRLSTASYVGLIAMVGLAAETGIVMIVYLDAAFERRLRAGKVRDLNDIIWAHMEGTVQRVRPKLMTVSTMLFGLVPLLWSHGTGADVMKRIAAPMVGGLLSSAFLTLEIIPVVYTYWRLWQLRHGRLQLISLGGAPDATSDQRP</sequence>
<dbReference type="InterPro" id="IPR001036">
    <property type="entry name" value="Acrflvin-R"/>
</dbReference>
<feature type="transmembrane region" description="Helical" evidence="8">
    <location>
        <begin position="393"/>
        <end position="414"/>
    </location>
</feature>
<evidence type="ECO:0000313" key="10">
    <source>
        <dbReference type="Proteomes" id="UP000315369"/>
    </source>
</evidence>
<feature type="transmembrane region" description="Helical" evidence="8">
    <location>
        <begin position="481"/>
        <end position="503"/>
    </location>
</feature>
<protein>
    <submittedName>
        <fullName evidence="9">CusA/CzcA family heavy metal efflux RND transporter</fullName>
    </submittedName>
</protein>
<dbReference type="RefSeq" id="WP_141642835.1">
    <property type="nucleotide sequence ID" value="NZ_VIFM01000042.1"/>
</dbReference>
<dbReference type="Gene3D" id="3.30.70.1320">
    <property type="entry name" value="Multidrug efflux transporter AcrB pore domain like"/>
    <property type="match status" value="1"/>
</dbReference>
<evidence type="ECO:0000256" key="1">
    <source>
        <dbReference type="ARBA" id="ARBA00004651"/>
    </source>
</evidence>
<name>A0A540X2P6_9BACT</name>
<dbReference type="Gene3D" id="1.20.1640.10">
    <property type="entry name" value="Multidrug efflux transporter AcrB transmembrane domain"/>
    <property type="match status" value="3"/>
</dbReference>
<dbReference type="PANTHER" id="PTHR32063:SF19">
    <property type="entry name" value="CATION EFFLUX SYSTEM PROTEIN CUSA"/>
    <property type="match status" value="1"/>
</dbReference>
<evidence type="ECO:0000256" key="8">
    <source>
        <dbReference type="SAM" id="Phobius"/>
    </source>
</evidence>
<organism evidence="9 10">
    <name type="scientific">Myxococcus llanfairpwllgwyngyllgogerychwyrndrobwllllantysiliogogogochensis</name>
    <dbReference type="NCBI Taxonomy" id="2590453"/>
    <lineage>
        <taxon>Bacteria</taxon>
        <taxon>Pseudomonadati</taxon>
        <taxon>Myxococcota</taxon>
        <taxon>Myxococcia</taxon>
        <taxon>Myxococcales</taxon>
        <taxon>Cystobacterineae</taxon>
        <taxon>Myxococcaceae</taxon>
        <taxon>Myxococcus</taxon>
    </lineage>
</organism>
<dbReference type="GO" id="GO:0008324">
    <property type="term" value="F:monoatomic cation transmembrane transporter activity"/>
    <property type="evidence" value="ECO:0007669"/>
    <property type="project" value="InterPro"/>
</dbReference>
<evidence type="ECO:0000256" key="3">
    <source>
        <dbReference type="ARBA" id="ARBA00022448"/>
    </source>
</evidence>
<feature type="transmembrane region" description="Helical" evidence="8">
    <location>
        <begin position="1139"/>
        <end position="1165"/>
    </location>
</feature>
<feature type="transmembrane region" description="Helical" evidence="8">
    <location>
        <begin position="1053"/>
        <end position="1077"/>
    </location>
</feature>
<dbReference type="Gene3D" id="3.30.70.1430">
    <property type="entry name" value="Multidrug efflux transporter AcrB pore domain"/>
    <property type="match status" value="2"/>
</dbReference>
<comment type="caution">
    <text evidence="9">The sequence shown here is derived from an EMBL/GenBank/DDBJ whole genome shotgun (WGS) entry which is preliminary data.</text>
</comment>
<dbReference type="SUPFAM" id="SSF82866">
    <property type="entry name" value="Multidrug efflux transporter AcrB transmembrane domain"/>
    <property type="match status" value="2"/>
</dbReference>
<feature type="transmembrane region" description="Helical" evidence="8">
    <location>
        <begin position="1110"/>
        <end position="1127"/>
    </location>
</feature>
<dbReference type="InterPro" id="IPR027463">
    <property type="entry name" value="AcrB_DN_DC_subdom"/>
</dbReference>
<dbReference type="GO" id="GO:0042910">
    <property type="term" value="F:xenobiotic transmembrane transporter activity"/>
    <property type="evidence" value="ECO:0007669"/>
    <property type="project" value="TreeGrafter"/>
</dbReference>
<keyword evidence="4" id="KW-1003">Cell membrane</keyword>
<dbReference type="PANTHER" id="PTHR32063">
    <property type="match status" value="1"/>
</dbReference>